<keyword evidence="4" id="KW-1185">Reference proteome</keyword>
<feature type="region of interest" description="Disordered" evidence="1">
    <location>
        <begin position="653"/>
        <end position="677"/>
    </location>
</feature>
<reference evidence="3 4" key="1">
    <citation type="submission" date="2017-06" db="EMBL/GenBank/DDBJ databases">
        <title>Draft genome sequence of a variant of Elsinoe murrayae.</title>
        <authorList>
            <person name="Cheng Q."/>
        </authorList>
    </citation>
    <scope>NUCLEOTIDE SEQUENCE [LARGE SCALE GENOMIC DNA]</scope>
    <source>
        <strain evidence="3 4">CQ-2017a</strain>
    </source>
</reference>
<sequence>MHASLLVTLFAFSQVVVSRSLWPHSRNETGHISKRWIRWRDDDTPGRRRVNGWTVDWPENTFDWGAKYPPEMLDRSKWTVWKEALLKGEKDAFRLWYDMSPLAPRTRLELVRHLRWEEGMEGIIDDDLMRVIERHFKRRDPTGLLDPFKDVASLRDPWEDWRRAERKAARLGPGHPAQIQAEKLLQRAQLMDPKGLLDRFTPNPQIEYLDPPPDWHNPWTQESPEEILRDFESVDSPESSSYIDEKPEPEGSKLRRWLRRLKEWLRRTFLGDRGKPIGAPIDPYSMPTPLKLDGPVPMETLGPDPIPPKPDPAAKPPPPPPDPKPIEPPPPPPPKLEPKPKSAPIKPKPLPVEPIPGFPRFPGDPAARIPASGHAELASRFNRLKNGESAMRVFPQLAGMSPELQAKTLFSVGLPEELTGNLARKIPAQVIKSVVRNVGRNLAVSLWDFFATALLAPLDAVLTGVDIVATIFMIIDLFSYELGTCDAERGVCLLDRDKHQEHRCHGHHPCHVTGDQCGHRSPEPHRTVCNWHQRMLYQTITGHGPWKEVNDEIRGHASADGGEHWKDKKGCDYMSEKKKQGCNDMYNDENNDCHLNWDARERGLQKRKHRENRACEYHAQATVERCKQLVDDWMPQCLATRKILIVMLAASADPSNTINPPGKDETGPPPPSDVTAKPEIPEAKVAVDPFAHLTGLPSLVGAPYSHHECHKEMDRLKNELCWPIKPHHANAACDRDVTAWKERCNWHRKEGV</sequence>
<evidence type="ECO:0000256" key="1">
    <source>
        <dbReference type="SAM" id="MobiDB-lite"/>
    </source>
</evidence>
<evidence type="ECO:0000313" key="4">
    <source>
        <dbReference type="Proteomes" id="UP000243797"/>
    </source>
</evidence>
<dbReference type="InParanoid" id="A0A2K1QL75"/>
<gene>
    <name evidence="3" type="ORF">CAC42_8014</name>
</gene>
<proteinExistence type="predicted"/>
<dbReference type="OrthoDB" id="3945652at2759"/>
<comment type="caution">
    <text evidence="3">The sequence shown here is derived from an EMBL/GenBank/DDBJ whole genome shotgun (WGS) entry which is preliminary data.</text>
</comment>
<protein>
    <submittedName>
        <fullName evidence="3">SAC3 family protein 1</fullName>
    </submittedName>
</protein>
<feature type="compositionally biased region" description="Pro residues" evidence="1">
    <location>
        <begin position="304"/>
        <end position="335"/>
    </location>
</feature>
<accession>A0A2K1QL75</accession>
<feature type="region of interest" description="Disordered" evidence="1">
    <location>
        <begin position="232"/>
        <end position="251"/>
    </location>
</feature>
<dbReference type="Proteomes" id="UP000243797">
    <property type="component" value="Unassembled WGS sequence"/>
</dbReference>
<feature type="signal peptide" evidence="2">
    <location>
        <begin position="1"/>
        <end position="18"/>
    </location>
</feature>
<name>A0A2K1QL75_9PEZI</name>
<keyword evidence="2" id="KW-0732">Signal</keyword>
<organism evidence="3 4">
    <name type="scientific">Sphaceloma murrayae</name>
    <dbReference type="NCBI Taxonomy" id="2082308"/>
    <lineage>
        <taxon>Eukaryota</taxon>
        <taxon>Fungi</taxon>
        <taxon>Dikarya</taxon>
        <taxon>Ascomycota</taxon>
        <taxon>Pezizomycotina</taxon>
        <taxon>Dothideomycetes</taxon>
        <taxon>Dothideomycetidae</taxon>
        <taxon>Myriangiales</taxon>
        <taxon>Elsinoaceae</taxon>
        <taxon>Sphaceloma</taxon>
    </lineage>
</organism>
<evidence type="ECO:0000313" key="3">
    <source>
        <dbReference type="EMBL" id="PNS15908.1"/>
    </source>
</evidence>
<dbReference type="EMBL" id="NKHZ01000065">
    <property type="protein sequence ID" value="PNS15908.1"/>
    <property type="molecule type" value="Genomic_DNA"/>
</dbReference>
<feature type="region of interest" description="Disordered" evidence="1">
    <location>
        <begin position="272"/>
        <end position="356"/>
    </location>
</feature>
<feature type="compositionally biased region" description="Pro residues" evidence="1">
    <location>
        <begin position="346"/>
        <end position="356"/>
    </location>
</feature>
<evidence type="ECO:0000256" key="2">
    <source>
        <dbReference type="SAM" id="SignalP"/>
    </source>
</evidence>
<dbReference type="AlphaFoldDB" id="A0A2K1QL75"/>
<feature type="chain" id="PRO_5014370646" evidence="2">
    <location>
        <begin position="19"/>
        <end position="752"/>
    </location>
</feature>